<keyword evidence="4" id="KW-1185">Reference proteome</keyword>
<dbReference type="GO" id="GO:0008146">
    <property type="term" value="F:sulfotransferase activity"/>
    <property type="evidence" value="ECO:0007669"/>
    <property type="project" value="TreeGrafter"/>
</dbReference>
<name>A0A5C5VZ92_9BACT</name>
<dbReference type="GO" id="GO:0005829">
    <property type="term" value="C:cytosol"/>
    <property type="evidence" value="ECO:0007669"/>
    <property type="project" value="TreeGrafter"/>
</dbReference>
<dbReference type="OrthoDB" id="9804286at2"/>
<dbReference type="PANTHER" id="PTHR10953">
    <property type="entry name" value="UBIQUITIN-ACTIVATING ENZYME E1"/>
    <property type="match status" value="1"/>
</dbReference>
<dbReference type="Pfam" id="PF00899">
    <property type="entry name" value="ThiF"/>
    <property type="match status" value="1"/>
</dbReference>
<feature type="domain" description="THIF-type NAD/FAD binding fold" evidence="2">
    <location>
        <begin position="17"/>
        <end position="254"/>
    </location>
</feature>
<dbReference type="Proteomes" id="UP000318995">
    <property type="component" value="Unassembled WGS sequence"/>
</dbReference>
<dbReference type="EC" id="2.7.7.73" evidence="3"/>
<comment type="similarity">
    <text evidence="1">Belongs to the HesA/MoeB/ThiF family.</text>
</comment>
<dbReference type="PANTHER" id="PTHR10953:SF102">
    <property type="entry name" value="ADENYLYLTRANSFERASE AND SULFURTRANSFERASE MOCS3"/>
    <property type="match status" value="1"/>
</dbReference>
<dbReference type="FunFam" id="3.40.50.720:FF:000080">
    <property type="entry name" value="Thiazole biosynthesis adenylyltransferase ThiF"/>
    <property type="match status" value="1"/>
</dbReference>
<dbReference type="RefSeq" id="WP_146574334.1">
    <property type="nucleotide sequence ID" value="NZ_SJPH01000004.1"/>
</dbReference>
<dbReference type="AlphaFoldDB" id="A0A5C5VZ92"/>
<dbReference type="EMBL" id="SJPH01000004">
    <property type="protein sequence ID" value="TWT43315.1"/>
    <property type="molecule type" value="Genomic_DNA"/>
</dbReference>
<dbReference type="Gene3D" id="3.40.50.720">
    <property type="entry name" value="NAD(P)-binding Rossmann-like Domain"/>
    <property type="match status" value="1"/>
</dbReference>
<evidence type="ECO:0000313" key="3">
    <source>
        <dbReference type="EMBL" id="TWT43315.1"/>
    </source>
</evidence>
<protein>
    <submittedName>
        <fullName evidence="3">Sulfur carrier protein ThiS adenylyltransferase</fullName>
        <ecNumber evidence="3">2.7.7.73</ecNumber>
    </submittedName>
</protein>
<keyword evidence="3" id="KW-0808">Transferase</keyword>
<evidence type="ECO:0000256" key="1">
    <source>
        <dbReference type="ARBA" id="ARBA00009919"/>
    </source>
</evidence>
<dbReference type="GO" id="GO:0004792">
    <property type="term" value="F:thiosulfate-cyanide sulfurtransferase activity"/>
    <property type="evidence" value="ECO:0007669"/>
    <property type="project" value="TreeGrafter"/>
</dbReference>
<proteinExistence type="inferred from homology"/>
<sequence length="351" mass="37011">MNKPPTNDPPTDPPDRYAKQVRYAPIGAAGQQRLQASRVLVVGCGALGSVTAETLVRSGVGHVRLVDRDIVELSNLQRQVLYTEADAAAGSPKAIAAAERLRTINSTITIEPHVADVTHHNLPQLAAGVDLILDGTDNFATRLLLNDYAHATGTPWVYAGVIGAEGRVMPIVPGQTACLACLMPTLPAPGDTPTCDTAGVIGPAVNVVASVAVAEGIKWLVGASAKPLGELTVLDLWAGVWRRLRVPRAADCPVCQQGQYDWLAGRHAATFTLLCGQGAVQISPAADARPPDLAALRQRLEPLGEVSGNAFLLRCRFERWPLTLFADGRVIVGGVETEAEARTVLARCLGG</sequence>
<comment type="caution">
    <text evidence="3">The sequence shown here is derived from an EMBL/GenBank/DDBJ whole genome shotgun (WGS) entry which is preliminary data.</text>
</comment>
<dbReference type="CDD" id="cd00757">
    <property type="entry name" value="ThiF_MoeB_HesA_family"/>
    <property type="match status" value="1"/>
</dbReference>
<keyword evidence="3" id="KW-0548">Nucleotidyltransferase</keyword>
<accession>A0A5C5VZ92</accession>
<dbReference type="InterPro" id="IPR035985">
    <property type="entry name" value="Ubiquitin-activating_enz"/>
</dbReference>
<dbReference type="GO" id="GO:0016779">
    <property type="term" value="F:nucleotidyltransferase activity"/>
    <property type="evidence" value="ECO:0007669"/>
    <property type="project" value="UniProtKB-KW"/>
</dbReference>
<dbReference type="GO" id="GO:0008641">
    <property type="term" value="F:ubiquitin-like modifier activating enzyme activity"/>
    <property type="evidence" value="ECO:0007669"/>
    <property type="project" value="InterPro"/>
</dbReference>
<organism evidence="3 4">
    <name type="scientific">Botrimarina hoheduenensis</name>
    <dbReference type="NCBI Taxonomy" id="2528000"/>
    <lineage>
        <taxon>Bacteria</taxon>
        <taxon>Pseudomonadati</taxon>
        <taxon>Planctomycetota</taxon>
        <taxon>Planctomycetia</taxon>
        <taxon>Pirellulales</taxon>
        <taxon>Lacipirellulaceae</taxon>
        <taxon>Botrimarina</taxon>
    </lineage>
</organism>
<dbReference type="InterPro" id="IPR000594">
    <property type="entry name" value="ThiF_NAD_FAD-bd"/>
</dbReference>
<evidence type="ECO:0000259" key="2">
    <source>
        <dbReference type="Pfam" id="PF00899"/>
    </source>
</evidence>
<dbReference type="InterPro" id="IPR045886">
    <property type="entry name" value="ThiF/MoeB/HesA"/>
</dbReference>
<dbReference type="SUPFAM" id="SSF69572">
    <property type="entry name" value="Activating enzymes of the ubiquitin-like proteins"/>
    <property type="match status" value="1"/>
</dbReference>
<evidence type="ECO:0000313" key="4">
    <source>
        <dbReference type="Proteomes" id="UP000318995"/>
    </source>
</evidence>
<gene>
    <name evidence="3" type="primary">thiF</name>
    <name evidence="3" type="ORF">Pla111_22660</name>
</gene>
<reference evidence="3 4" key="1">
    <citation type="submission" date="2019-02" db="EMBL/GenBank/DDBJ databases">
        <title>Deep-cultivation of Planctomycetes and their phenomic and genomic characterization uncovers novel biology.</title>
        <authorList>
            <person name="Wiegand S."/>
            <person name="Jogler M."/>
            <person name="Boedeker C."/>
            <person name="Pinto D."/>
            <person name="Vollmers J."/>
            <person name="Rivas-Marin E."/>
            <person name="Kohn T."/>
            <person name="Peeters S.H."/>
            <person name="Heuer A."/>
            <person name="Rast P."/>
            <person name="Oberbeckmann S."/>
            <person name="Bunk B."/>
            <person name="Jeske O."/>
            <person name="Meyerdierks A."/>
            <person name="Storesund J.E."/>
            <person name="Kallscheuer N."/>
            <person name="Luecker S."/>
            <person name="Lage O.M."/>
            <person name="Pohl T."/>
            <person name="Merkel B.J."/>
            <person name="Hornburger P."/>
            <person name="Mueller R.-W."/>
            <person name="Bruemmer F."/>
            <person name="Labrenz M."/>
            <person name="Spormann A.M."/>
            <person name="Op Den Camp H."/>
            <person name="Overmann J."/>
            <person name="Amann R."/>
            <person name="Jetten M.S.M."/>
            <person name="Mascher T."/>
            <person name="Medema M.H."/>
            <person name="Devos D.P."/>
            <person name="Kaster A.-K."/>
            <person name="Ovreas L."/>
            <person name="Rohde M."/>
            <person name="Galperin M.Y."/>
            <person name="Jogler C."/>
        </authorList>
    </citation>
    <scope>NUCLEOTIDE SEQUENCE [LARGE SCALE GENOMIC DNA]</scope>
    <source>
        <strain evidence="3 4">Pla111</strain>
    </source>
</reference>